<evidence type="ECO:0000256" key="6">
    <source>
        <dbReference type="ARBA" id="ARBA00022729"/>
    </source>
</evidence>
<dbReference type="InterPro" id="IPR045087">
    <property type="entry name" value="Cu-oxidase_fam"/>
</dbReference>
<keyword evidence="6" id="KW-0732">Signal</keyword>
<dbReference type="GO" id="GO:0005507">
    <property type="term" value="F:copper ion binding"/>
    <property type="evidence" value="ECO:0007669"/>
    <property type="project" value="InterPro"/>
</dbReference>
<dbReference type="PROSITE" id="PS00080">
    <property type="entry name" value="MULTICOPPER_OXIDASE2"/>
    <property type="match status" value="1"/>
</dbReference>
<evidence type="ECO:0000256" key="8">
    <source>
        <dbReference type="ARBA" id="ARBA00023008"/>
    </source>
</evidence>
<dbReference type="HOGENOM" id="CLU_006504_7_2_1"/>
<feature type="transmembrane region" description="Helical" evidence="13">
    <location>
        <begin position="23"/>
        <end position="45"/>
    </location>
</feature>
<keyword evidence="13" id="KW-0472">Membrane</keyword>
<evidence type="ECO:0000256" key="11">
    <source>
        <dbReference type="ARBA" id="ARBA00045661"/>
    </source>
</evidence>
<protein>
    <recommendedName>
        <fullName evidence="4">Laccase 1</fullName>
    </recommendedName>
    <alternativeName>
        <fullName evidence="10">Conidial pigment biosynthesis oxidase Mlac1</fullName>
    </alternativeName>
</protein>
<organism evidence="17 18">
    <name type="scientific">Metarhizium guizhouense (strain ARSEF 977)</name>
    <dbReference type="NCBI Taxonomy" id="1276136"/>
    <lineage>
        <taxon>Eukaryota</taxon>
        <taxon>Fungi</taxon>
        <taxon>Dikarya</taxon>
        <taxon>Ascomycota</taxon>
        <taxon>Pezizomycotina</taxon>
        <taxon>Sordariomycetes</taxon>
        <taxon>Hypocreomycetidae</taxon>
        <taxon>Hypocreales</taxon>
        <taxon>Clavicipitaceae</taxon>
        <taxon>Metarhizium</taxon>
    </lineage>
</organism>
<dbReference type="CDD" id="cd04205">
    <property type="entry name" value="CuRO_2_LCC_like"/>
    <property type="match status" value="1"/>
</dbReference>
<gene>
    <name evidence="17" type="ORF">MGU_09571</name>
</gene>
<dbReference type="Pfam" id="PF00394">
    <property type="entry name" value="Cu-oxidase"/>
    <property type="match status" value="1"/>
</dbReference>
<evidence type="ECO:0000313" key="18">
    <source>
        <dbReference type="Proteomes" id="UP000031192"/>
    </source>
</evidence>
<evidence type="ECO:0000256" key="13">
    <source>
        <dbReference type="SAM" id="Phobius"/>
    </source>
</evidence>
<dbReference type="EMBL" id="AZNH01000066">
    <property type="protein sequence ID" value="KID83130.1"/>
    <property type="molecule type" value="Genomic_DNA"/>
</dbReference>
<evidence type="ECO:0000256" key="2">
    <source>
        <dbReference type="ARBA" id="ARBA00004732"/>
    </source>
</evidence>
<dbReference type="Pfam" id="PF07731">
    <property type="entry name" value="Cu-oxidase_2"/>
    <property type="match status" value="1"/>
</dbReference>
<reference evidence="17 18" key="1">
    <citation type="journal article" date="2014" name="Proc. Natl. Acad. Sci. U.S.A.">
        <title>Trajectory and genomic determinants of fungal-pathogen speciation and host adaptation.</title>
        <authorList>
            <person name="Hu X."/>
            <person name="Xiao G."/>
            <person name="Zheng P."/>
            <person name="Shang Y."/>
            <person name="Su Y."/>
            <person name="Zhang X."/>
            <person name="Liu X."/>
            <person name="Zhan S."/>
            <person name="St Leger R.J."/>
            <person name="Wang C."/>
        </authorList>
    </citation>
    <scope>NUCLEOTIDE SEQUENCE [LARGE SCALE GENOMIC DNA]</scope>
    <source>
        <strain evidence="17 18">ARSEF 977</strain>
    </source>
</reference>
<comment type="subcellular location">
    <subcellularLocation>
        <location evidence="1">Cell surface</location>
    </subcellularLocation>
</comment>
<evidence type="ECO:0000256" key="10">
    <source>
        <dbReference type="ARBA" id="ARBA00030989"/>
    </source>
</evidence>
<sequence length="650" mass="72342">MSFFPEQQKAPPPGKSRRRPSRLISAVALGGFILAAVCLCMFYLLHTKSSVDVKNAFSLPVTPLETATSQTHGPAQAAEQDVLNTAVLHPEHHVHRAPTTVHLRWNITLENRAPDGVSRPVYLINGQFPGPVIEVRSGDELVIDVHNGVDQVGHPGIAMHWHGLSMEGSNEMDGVVGLTQCAIQPLQTFTYQFRIAHHQEGTFWYHAHSALQRADGLYGGLIVHRPVQDGGKGDDVLYDYQKEQLLLIGDWYHRTADEVLDWFVDPDHYGLEPAPDSLLLNGRGRFNCSMAVKARPVECQDVQRPILGLLDAQRIRLRVVNTGVSAAFSLAVSNGVMELITVDGGYPVDNQTPGTKAIGLLYPGERMDMILDRTWEYSHSSSHAISTNLTVELDRENMPLWNFALTRTQSFQMQSTGHGKNAAPRHALPRRRSVDVLNLADVLGQPVQGQLGLGRQPDEQAVLYSTMKIRAANHNRPVGSINHTSWITPDAKAQPLLTLERQEWEAAVPQPTKVHKFDVPWLKESGVDRWVDVVVNNFDDRGHPFHLHGYEFFVVAQARGTGMYRGYNPFDPQGVADAAPLNTHNPLRKDTVYVPSMGYVVMRFPLRNDGLWLLHCHVLWHQAVGMASVIQVGQISESLKQKSKRTCLPA</sequence>
<dbReference type="OrthoDB" id="2121828at2759"/>
<keyword evidence="5" id="KW-0479">Metal-binding</keyword>
<name>A0A0B4G8U9_METGA</name>
<dbReference type="InterPro" id="IPR002355">
    <property type="entry name" value="Cu_oxidase_Cu_BS"/>
</dbReference>
<evidence type="ECO:0000256" key="9">
    <source>
        <dbReference type="ARBA" id="ARBA00023180"/>
    </source>
</evidence>
<dbReference type="InterPro" id="IPR008972">
    <property type="entry name" value="Cupredoxin"/>
</dbReference>
<evidence type="ECO:0000259" key="16">
    <source>
        <dbReference type="Pfam" id="PF07732"/>
    </source>
</evidence>
<feature type="domain" description="Plastocyanin-like" evidence="15">
    <location>
        <begin position="528"/>
        <end position="633"/>
    </location>
</feature>
<dbReference type="PANTHER" id="PTHR11709:SF394">
    <property type="entry name" value="FI03373P-RELATED"/>
    <property type="match status" value="1"/>
</dbReference>
<dbReference type="Gene3D" id="2.60.40.420">
    <property type="entry name" value="Cupredoxins - blue copper proteins"/>
    <property type="match status" value="3"/>
</dbReference>
<evidence type="ECO:0000256" key="5">
    <source>
        <dbReference type="ARBA" id="ARBA00022723"/>
    </source>
</evidence>
<dbReference type="InterPro" id="IPR011706">
    <property type="entry name" value="Cu-oxidase_C"/>
</dbReference>
<dbReference type="Proteomes" id="UP000031192">
    <property type="component" value="Unassembled WGS sequence"/>
</dbReference>
<comment type="caution">
    <text evidence="17">The sequence shown here is derived from an EMBL/GenBank/DDBJ whole genome shotgun (WGS) entry which is preliminary data.</text>
</comment>
<dbReference type="CDD" id="cd04206">
    <property type="entry name" value="CuRO_1_LCC_like"/>
    <property type="match status" value="1"/>
</dbReference>
<comment type="function">
    <text evidence="11">Laccase; part of the Pks1 gene cluster that mediates the biosynthesis of an anthraquinone derivative pigment that contributes to conidial pigmentation that provides protection from UV radiation, heat and cold stress. The polyketide synthase Pks1 produces 1-acetyl-2,4,6,8-tetrahydroxy-9,10-anthraquinone though condensation of acetyl-CoA with malonyl-CoA. The dehydratase EthD and the laccase Mlac1 further convert the anthraquinone derivative into the final conidial pigment.</text>
</comment>
<keyword evidence="13" id="KW-0812">Transmembrane</keyword>
<comment type="similarity">
    <text evidence="3">Belongs to the multicopper oxidase family.</text>
</comment>
<keyword evidence="9" id="KW-0325">Glycoprotein</keyword>
<dbReference type="Pfam" id="PF07732">
    <property type="entry name" value="Cu-oxidase_3"/>
    <property type="match status" value="1"/>
</dbReference>
<dbReference type="PROSITE" id="PS00079">
    <property type="entry name" value="MULTICOPPER_OXIDASE1"/>
    <property type="match status" value="1"/>
</dbReference>
<dbReference type="InterPro" id="IPR011707">
    <property type="entry name" value="Cu-oxidase-like_N"/>
</dbReference>
<evidence type="ECO:0000256" key="12">
    <source>
        <dbReference type="SAM" id="MobiDB-lite"/>
    </source>
</evidence>
<keyword evidence="13" id="KW-1133">Transmembrane helix</keyword>
<dbReference type="SUPFAM" id="SSF49503">
    <property type="entry name" value="Cupredoxins"/>
    <property type="match status" value="3"/>
</dbReference>
<accession>A0A0B4G8U9</accession>
<proteinExistence type="inferred from homology"/>
<dbReference type="AlphaFoldDB" id="A0A0B4G8U9"/>
<evidence type="ECO:0000256" key="4">
    <source>
        <dbReference type="ARBA" id="ARBA00015790"/>
    </source>
</evidence>
<evidence type="ECO:0000256" key="1">
    <source>
        <dbReference type="ARBA" id="ARBA00004241"/>
    </source>
</evidence>
<dbReference type="GO" id="GO:0009986">
    <property type="term" value="C:cell surface"/>
    <property type="evidence" value="ECO:0007669"/>
    <property type="project" value="UniProtKB-SubCell"/>
</dbReference>
<evidence type="ECO:0000256" key="7">
    <source>
        <dbReference type="ARBA" id="ARBA00023002"/>
    </source>
</evidence>
<feature type="domain" description="Plastocyanin-like" evidence="16">
    <location>
        <begin position="108"/>
        <end position="226"/>
    </location>
</feature>
<keyword evidence="8" id="KW-0186">Copper</keyword>
<keyword evidence="7" id="KW-0560">Oxidoreductase</keyword>
<evidence type="ECO:0000259" key="14">
    <source>
        <dbReference type="Pfam" id="PF00394"/>
    </source>
</evidence>
<evidence type="ECO:0000256" key="3">
    <source>
        <dbReference type="ARBA" id="ARBA00010609"/>
    </source>
</evidence>
<comment type="pathway">
    <text evidence="2">Pigment biosynthesis.</text>
</comment>
<dbReference type="InterPro" id="IPR001117">
    <property type="entry name" value="Cu-oxidase_2nd"/>
</dbReference>
<feature type="region of interest" description="Disordered" evidence="12">
    <location>
        <begin position="1"/>
        <end position="20"/>
    </location>
</feature>
<dbReference type="CDD" id="cd13910">
    <property type="entry name" value="CuRO_3_MCO_like_4"/>
    <property type="match status" value="1"/>
</dbReference>
<evidence type="ECO:0000313" key="17">
    <source>
        <dbReference type="EMBL" id="KID83130.1"/>
    </source>
</evidence>
<keyword evidence="18" id="KW-1185">Reference proteome</keyword>
<dbReference type="PANTHER" id="PTHR11709">
    <property type="entry name" value="MULTI-COPPER OXIDASE"/>
    <property type="match status" value="1"/>
</dbReference>
<dbReference type="GO" id="GO:0016491">
    <property type="term" value="F:oxidoreductase activity"/>
    <property type="evidence" value="ECO:0007669"/>
    <property type="project" value="UniProtKB-KW"/>
</dbReference>
<evidence type="ECO:0000259" key="15">
    <source>
        <dbReference type="Pfam" id="PF07731"/>
    </source>
</evidence>
<dbReference type="InterPro" id="IPR033138">
    <property type="entry name" value="Cu_oxidase_CS"/>
</dbReference>
<feature type="domain" description="Plastocyanin-like" evidence="14">
    <location>
        <begin position="244"/>
        <end position="372"/>
    </location>
</feature>